<dbReference type="Proteomes" id="UP000030762">
    <property type="component" value="Unassembled WGS sequence"/>
</dbReference>
<dbReference type="STRING" id="1156394.T0SI46"/>
<organism evidence="2 3">
    <name type="scientific">Saprolegnia diclina (strain VS20)</name>
    <dbReference type="NCBI Taxonomy" id="1156394"/>
    <lineage>
        <taxon>Eukaryota</taxon>
        <taxon>Sar</taxon>
        <taxon>Stramenopiles</taxon>
        <taxon>Oomycota</taxon>
        <taxon>Saprolegniomycetes</taxon>
        <taxon>Saprolegniales</taxon>
        <taxon>Saprolegniaceae</taxon>
        <taxon>Saprolegnia</taxon>
    </lineage>
</organism>
<sequence>MSQRSEDKHLLGWARSLWKTGKSRKTGATTPAHDEAVNSMAHPLRRCEPAPTAATRRVTVRTATRRPLSNLTSSNDDRGAANRSTWPWALLDNVETSSRMQLVERGQDALRRLQRECSSRASFEARRNTTDRDESVLAVHEPSRLVATYNQRTQLYTVTSSLEIAAKLSEVQDLIAGNNGDMLLYRIFGDDLQRLELARLVYTDNDLNCSVRKAWFRERGLGRNLKELFFLDHMEPLSATSFGRICKSIDSGSHPTKLNATTILPRYTHVLFGLHLEATSPKSVRLSFYAEHCVYPPQLASSADVRSRLESIGENILVVQQTLLRKRLGSRQLHVERRPDVPLTLDAACRVCTKVFHFFRRPLICSVCLAPTCHECTAMEDVESPNGLEFRVPICCACVDAVQHDVASTVAPAYAQETLDDDDGNWSESSWGVSIVQAPNASRFEPSRDTPCTQCAQARGPLHPCGVCSQLFCRACVSPQAVTTRRGSLSTFDLLVCGSCNHPSRRKPVDEYPWDTNTYISNDELSPLSSPTSSFLASSHQPSSIVLESDARTSIQSSAIDALRESACLDMGSTPYHDALCAQALDELEVAHAAVCLIYKEAFMLKGVAGTGYIPTTIPSRCELNLATLQSLDEPTIVPDASVDVRFKESPRVLGKESIRFFVGMPIVTLEGILLGTVTIADTAPRLRFHAQHIQAMHKFAQAVVDLVEYRHRTSTALSKSSAESDP</sequence>
<evidence type="ECO:0000313" key="3">
    <source>
        <dbReference type="Proteomes" id="UP000030762"/>
    </source>
</evidence>
<proteinExistence type="predicted"/>
<name>T0SI46_SAPDV</name>
<reference evidence="2 3" key="1">
    <citation type="submission" date="2012-04" db="EMBL/GenBank/DDBJ databases">
        <title>The Genome Sequence of Saprolegnia declina VS20.</title>
        <authorList>
            <consortium name="The Broad Institute Genome Sequencing Platform"/>
            <person name="Russ C."/>
            <person name="Nusbaum C."/>
            <person name="Tyler B."/>
            <person name="van West P."/>
            <person name="Dieguez-Uribeondo J."/>
            <person name="de Bruijn I."/>
            <person name="Tripathy S."/>
            <person name="Jiang R."/>
            <person name="Young S.K."/>
            <person name="Zeng Q."/>
            <person name="Gargeya S."/>
            <person name="Fitzgerald M."/>
            <person name="Haas B."/>
            <person name="Abouelleil A."/>
            <person name="Alvarado L."/>
            <person name="Arachchi H.M."/>
            <person name="Berlin A."/>
            <person name="Chapman S.B."/>
            <person name="Goldberg J."/>
            <person name="Griggs A."/>
            <person name="Gujja S."/>
            <person name="Hansen M."/>
            <person name="Howarth C."/>
            <person name="Imamovic A."/>
            <person name="Larimer J."/>
            <person name="McCowen C."/>
            <person name="Montmayeur A."/>
            <person name="Murphy C."/>
            <person name="Neiman D."/>
            <person name="Pearson M."/>
            <person name="Priest M."/>
            <person name="Roberts A."/>
            <person name="Saif S."/>
            <person name="Shea T."/>
            <person name="Sisk P."/>
            <person name="Sykes S."/>
            <person name="Wortman J."/>
            <person name="Nusbaum C."/>
            <person name="Birren B."/>
        </authorList>
    </citation>
    <scope>NUCLEOTIDE SEQUENCE [LARGE SCALE GENOMIC DNA]</scope>
    <source>
        <strain evidence="2 3">VS20</strain>
    </source>
</reference>
<dbReference type="OrthoDB" id="303614at2759"/>
<dbReference type="VEuPathDB" id="FungiDB:SDRG_00210"/>
<dbReference type="InParanoid" id="T0SI46"/>
<gene>
    <name evidence="2" type="ORF">SDRG_00210</name>
</gene>
<evidence type="ECO:0008006" key="4">
    <source>
        <dbReference type="Google" id="ProtNLM"/>
    </source>
</evidence>
<accession>T0SI46</accession>
<dbReference type="OMA" id="HECTAME"/>
<dbReference type="SUPFAM" id="SSF55781">
    <property type="entry name" value="GAF domain-like"/>
    <property type="match status" value="1"/>
</dbReference>
<dbReference type="SUPFAM" id="SSF57903">
    <property type="entry name" value="FYVE/PHD zinc finger"/>
    <property type="match status" value="1"/>
</dbReference>
<dbReference type="RefSeq" id="XP_008603900.1">
    <property type="nucleotide sequence ID" value="XM_008605678.1"/>
</dbReference>
<keyword evidence="3" id="KW-1185">Reference proteome</keyword>
<feature type="region of interest" description="Disordered" evidence="1">
    <location>
        <begin position="47"/>
        <end position="79"/>
    </location>
</feature>
<evidence type="ECO:0000313" key="2">
    <source>
        <dbReference type="EMBL" id="EQC42477.1"/>
    </source>
</evidence>
<dbReference type="PANTHER" id="PTHR43102:SF2">
    <property type="entry name" value="GAF DOMAIN-CONTAINING PROTEIN"/>
    <property type="match status" value="1"/>
</dbReference>
<dbReference type="Gene3D" id="3.30.450.40">
    <property type="match status" value="1"/>
</dbReference>
<dbReference type="EMBL" id="JH767132">
    <property type="protein sequence ID" value="EQC42477.1"/>
    <property type="molecule type" value="Genomic_DNA"/>
</dbReference>
<dbReference type="GeneID" id="19940937"/>
<dbReference type="InterPro" id="IPR011011">
    <property type="entry name" value="Znf_FYVE_PHD"/>
</dbReference>
<feature type="compositionally biased region" description="Low complexity" evidence="1">
    <location>
        <begin position="49"/>
        <end position="67"/>
    </location>
</feature>
<protein>
    <recommendedName>
        <fullName evidence="4">FYVE-type domain-containing protein</fullName>
    </recommendedName>
</protein>
<dbReference type="PANTHER" id="PTHR43102">
    <property type="entry name" value="SLR1143 PROTEIN"/>
    <property type="match status" value="1"/>
</dbReference>
<dbReference type="AlphaFoldDB" id="T0SI46"/>
<dbReference type="InterPro" id="IPR029016">
    <property type="entry name" value="GAF-like_dom_sf"/>
</dbReference>
<evidence type="ECO:0000256" key="1">
    <source>
        <dbReference type="SAM" id="MobiDB-lite"/>
    </source>
</evidence>